<reference evidence="17" key="1">
    <citation type="submission" date="2020-03" db="EMBL/GenBank/DDBJ databases">
        <title>Draft Genome Sequence of Cylindrodendrum hubeiense.</title>
        <authorList>
            <person name="Buettner E."/>
            <person name="Kellner H."/>
        </authorList>
    </citation>
    <scope>NUCLEOTIDE SEQUENCE</scope>
    <source>
        <strain evidence="17">IHI 201604</strain>
    </source>
</reference>
<evidence type="ECO:0000256" key="2">
    <source>
        <dbReference type="ARBA" id="ARBA00004370"/>
    </source>
</evidence>
<dbReference type="GO" id="GO:0005975">
    <property type="term" value="P:carbohydrate metabolic process"/>
    <property type="evidence" value="ECO:0007669"/>
    <property type="project" value="InterPro"/>
</dbReference>
<dbReference type="OrthoDB" id="4781at2759"/>
<feature type="domain" description="GH16" evidence="16">
    <location>
        <begin position="28"/>
        <end position="237"/>
    </location>
</feature>
<evidence type="ECO:0000313" key="18">
    <source>
        <dbReference type="Proteomes" id="UP000722485"/>
    </source>
</evidence>
<feature type="region of interest" description="Disordered" evidence="13">
    <location>
        <begin position="345"/>
        <end position="367"/>
    </location>
</feature>
<gene>
    <name evidence="17" type="ORF">G7Z17_g8536</name>
</gene>
<keyword evidence="4" id="KW-0328">Glycosyltransferase</keyword>
<comment type="catalytic activity">
    <reaction evidence="1">
        <text>Random endo-hydrolysis of N-acetyl-beta-D-glucosaminide (1-&gt;4)-beta-linkages in chitin and chitodextrins.</text>
        <dbReference type="EC" id="3.2.1.14"/>
    </reaction>
</comment>
<evidence type="ECO:0000256" key="11">
    <source>
        <dbReference type="ARBA" id="ARBA00023316"/>
    </source>
</evidence>
<evidence type="ECO:0000259" key="16">
    <source>
        <dbReference type="PROSITE" id="PS51762"/>
    </source>
</evidence>
<keyword evidence="7" id="KW-0378">Hydrolase</keyword>
<evidence type="ECO:0000256" key="14">
    <source>
        <dbReference type="SAM" id="Phobius"/>
    </source>
</evidence>
<keyword evidence="8 14" id="KW-0472">Membrane</keyword>
<evidence type="ECO:0000256" key="3">
    <source>
        <dbReference type="ARBA" id="ARBA00012729"/>
    </source>
</evidence>
<dbReference type="Pfam" id="PF00722">
    <property type="entry name" value="Glyco_hydro_16"/>
    <property type="match status" value="1"/>
</dbReference>
<feature type="signal peptide" evidence="15">
    <location>
        <begin position="1"/>
        <end position="18"/>
    </location>
</feature>
<dbReference type="GO" id="GO:0009277">
    <property type="term" value="C:fungal-type cell wall"/>
    <property type="evidence" value="ECO:0007669"/>
    <property type="project" value="TreeGrafter"/>
</dbReference>
<keyword evidence="18" id="KW-1185">Reference proteome</keyword>
<dbReference type="SUPFAM" id="SSF49899">
    <property type="entry name" value="Concanavalin A-like lectins/glucanases"/>
    <property type="match status" value="1"/>
</dbReference>
<organism evidence="17 18">
    <name type="scientific">Cylindrodendrum hubeiense</name>
    <dbReference type="NCBI Taxonomy" id="595255"/>
    <lineage>
        <taxon>Eukaryota</taxon>
        <taxon>Fungi</taxon>
        <taxon>Dikarya</taxon>
        <taxon>Ascomycota</taxon>
        <taxon>Pezizomycotina</taxon>
        <taxon>Sordariomycetes</taxon>
        <taxon>Hypocreomycetidae</taxon>
        <taxon>Hypocreales</taxon>
        <taxon>Nectriaceae</taxon>
        <taxon>Cylindrodendrum</taxon>
    </lineage>
</organism>
<evidence type="ECO:0000256" key="8">
    <source>
        <dbReference type="ARBA" id="ARBA00023136"/>
    </source>
</evidence>
<keyword evidence="6 15" id="KW-0732">Signal</keyword>
<accession>A0A9P5H9G8</accession>
<name>A0A9P5H9G8_9HYPO</name>
<evidence type="ECO:0000256" key="1">
    <source>
        <dbReference type="ARBA" id="ARBA00000822"/>
    </source>
</evidence>
<evidence type="ECO:0000256" key="5">
    <source>
        <dbReference type="ARBA" id="ARBA00022679"/>
    </source>
</evidence>
<feature type="chain" id="PRO_5040436057" description="chitinase" evidence="15">
    <location>
        <begin position="19"/>
        <end position="367"/>
    </location>
</feature>
<evidence type="ECO:0000256" key="6">
    <source>
        <dbReference type="ARBA" id="ARBA00022729"/>
    </source>
</evidence>
<dbReference type="PANTHER" id="PTHR10963:SF27">
    <property type="entry name" value="GLYCOSIDASE-RELATED"/>
    <property type="match status" value="1"/>
</dbReference>
<dbReference type="InterPro" id="IPR000757">
    <property type="entry name" value="Beta-glucanase-like"/>
</dbReference>
<protein>
    <recommendedName>
        <fullName evidence="3">chitinase</fullName>
        <ecNumber evidence="3">3.2.1.14</ecNumber>
    </recommendedName>
</protein>
<dbReference type="Proteomes" id="UP000722485">
    <property type="component" value="Unassembled WGS sequence"/>
</dbReference>
<dbReference type="PANTHER" id="PTHR10963">
    <property type="entry name" value="GLYCOSYL HYDROLASE-RELATED"/>
    <property type="match status" value="1"/>
</dbReference>
<dbReference type="GO" id="GO:0008843">
    <property type="term" value="F:endochitinase activity"/>
    <property type="evidence" value="ECO:0007669"/>
    <property type="project" value="UniProtKB-EC"/>
</dbReference>
<dbReference type="GO" id="GO:0016020">
    <property type="term" value="C:membrane"/>
    <property type="evidence" value="ECO:0007669"/>
    <property type="project" value="UniProtKB-SubCell"/>
</dbReference>
<keyword evidence="14" id="KW-0812">Transmembrane</keyword>
<keyword evidence="5" id="KW-0808">Transferase</keyword>
<proteinExistence type="inferred from homology"/>
<keyword evidence="14" id="KW-1133">Transmembrane helix</keyword>
<evidence type="ECO:0000256" key="4">
    <source>
        <dbReference type="ARBA" id="ARBA00022676"/>
    </source>
</evidence>
<evidence type="ECO:0000256" key="12">
    <source>
        <dbReference type="ARBA" id="ARBA00038074"/>
    </source>
</evidence>
<evidence type="ECO:0000256" key="7">
    <source>
        <dbReference type="ARBA" id="ARBA00022801"/>
    </source>
</evidence>
<dbReference type="EMBL" id="JAANBB010000218">
    <property type="protein sequence ID" value="KAF7546307.1"/>
    <property type="molecule type" value="Genomic_DNA"/>
</dbReference>
<dbReference type="GO" id="GO:0016757">
    <property type="term" value="F:glycosyltransferase activity"/>
    <property type="evidence" value="ECO:0007669"/>
    <property type="project" value="UniProtKB-KW"/>
</dbReference>
<sequence>MISRYLATAAGLVGLAVAQTTSSCNPLNETDCDPNPAFGTNHYWHFNETPSTDLWETTVGYVPYDNDVGATFTVEAQGDSPTIRTLFYFFFGRTEMHLKASPGIGIVSSMMWLSDDLDEVDWELLGYNNSYATTNYFGKGREDFSVAESHYMKDGMQDDYHNYTTTWTSSMIEWYIDGDKVRTLKADDANSTQNYPQTPMRLSIGIWAGGDPSLPDGTREWAGGTTDYTKGPFNMYVKSVTVEDYSSGKEYTYGDQTGTWKSIDITAGNSTAYEALHTTPKKSTAEKWESLPTATKTAVYASGAGAAAVGLAGLAFFFLRARRAGNAEAAAANEKAESERHELMSFKNGEDTANQGHEYSSGGWSRL</sequence>
<dbReference type="EC" id="3.2.1.14" evidence="3"/>
<feature type="transmembrane region" description="Helical" evidence="14">
    <location>
        <begin position="299"/>
        <end position="319"/>
    </location>
</feature>
<dbReference type="InterPro" id="IPR013320">
    <property type="entry name" value="ConA-like_dom_sf"/>
</dbReference>
<evidence type="ECO:0000256" key="9">
    <source>
        <dbReference type="ARBA" id="ARBA00023180"/>
    </source>
</evidence>
<keyword evidence="9" id="KW-0325">Glycoprotein</keyword>
<dbReference type="Gene3D" id="2.60.120.200">
    <property type="match status" value="1"/>
</dbReference>
<evidence type="ECO:0000256" key="15">
    <source>
        <dbReference type="SAM" id="SignalP"/>
    </source>
</evidence>
<comment type="subcellular location">
    <subcellularLocation>
        <location evidence="2">Membrane</location>
    </subcellularLocation>
</comment>
<dbReference type="AlphaFoldDB" id="A0A9P5H9G8"/>
<dbReference type="PROSITE" id="PS51762">
    <property type="entry name" value="GH16_2"/>
    <property type="match status" value="1"/>
</dbReference>
<dbReference type="PROSITE" id="PS51257">
    <property type="entry name" value="PROKAR_LIPOPROTEIN"/>
    <property type="match status" value="1"/>
</dbReference>
<dbReference type="GO" id="GO:0031505">
    <property type="term" value="P:fungal-type cell wall organization"/>
    <property type="evidence" value="ECO:0007669"/>
    <property type="project" value="TreeGrafter"/>
</dbReference>
<comment type="caution">
    <text evidence="17">The sequence shown here is derived from an EMBL/GenBank/DDBJ whole genome shotgun (WGS) entry which is preliminary data.</text>
</comment>
<keyword evidence="10" id="KW-0326">Glycosidase</keyword>
<evidence type="ECO:0000256" key="13">
    <source>
        <dbReference type="SAM" id="MobiDB-lite"/>
    </source>
</evidence>
<keyword evidence="11" id="KW-0961">Cell wall biogenesis/degradation</keyword>
<dbReference type="InterPro" id="IPR050546">
    <property type="entry name" value="Glycosyl_Hydrlase_16"/>
</dbReference>
<dbReference type="CDD" id="cd02183">
    <property type="entry name" value="GH16_fungal_CRH1_transglycosylase"/>
    <property type="match status" value="1"/>
</dbReference>
<evidence type="ECO:0000313" key="17">
    <source>
        <dbReference type="EMBL" id="KAF7546307.1"/>
    </source>
</evidence>
<comment type="similarity">
    <text evidence="12">Belongs to the glycosyl hydrolase 16 family. CRH1 subfamily.</text>
</comment>
<evidence type="ECO:0000256" key="10">
    <source>
        <dbReference type="ARBA" id="ARBA00023295"/>
    </source>
</evidence>